<dbReference type="SMART" id="SM00304">
    <property type="entry name" value="HAMP"/>
    <property type="match status" value="1"/>
</dbReference>
<name>A0ABN6NAY9_9BACT</name>
<keyword evidence="1 3" id="KW-0807">Transducer</keyword>
<accession>A0ABN6NAY9</accession>
<comment type="similarity">
    <text evidence="2">Belongs to the methyl-accepting chemotaxis (MCP) protein family.</text>
</comment>
<evidence type="ECO:0000259" key="5">
    <source>
        <dbReference type="PROSITE" id="PS50111"/>
    </source>
</evidence>
<dbReference type="Proteomes" id="UP001162734">
    <property type="component" value="Chromosome"/>
</dbReference>
<evidence type="ECO:0000256" key="2">
    <source>
        <dbReference type="ARBA" id="ARBA00029447"/>
    </source>
</evidence>
<dbReference type="PANTHER" id="PTHR32089">
    <property type="entry name" value="METHYL-ACCEPTING CHEMOTAXIS PROTEIN MCPB"/>
    <property type="match status" value="1"/>
</dbReference>
<keyword evidence="4" id="KW-1133">Transmembrane helix</keyword>
<feature type="domain" description="Methyl-accepting transducer" evidence="5">
    <location>
        <begin position="263"/>
        <end position="497"/>
    </location>
</feature>
<dbReference type="Gene3D" id="1.10.287.950">
    <property type="entry name" value="Methyl-accepting chemotaxis protein"/>
    <property type="match status" value="2"/>
</dbReference>
<keyword evidence="8" id="KW-1185">Reference proteome</keyword>
<evidence type="ECO:0000256" key="1">
    <source>
        <dbReference type="ARBA" id="ARBA00023224"/>
    </source>
</evidence>
<dbReference type="Pfam" id="PF00672">
    <property type="entry name" value="HAMP"/>
    <property type="match status" value="1"/>
</dbReference>
<dbReference type="PANTHER" id="PTHR32089:SF112">
    <property type="entry name" value="LYSOZYME-LIKE PROTEIN-RELATED"/>
    <property type="match status" value="1"/>
</dbReference>
<dbReference type="InterPro" id="IPR004089">
    <property type="entry name" value="MCPsignal_dom"/>
</dbReference>
<proteinExistence type="inferred from homology"/>
<evidence type="ECO:0000256" key="3">
    <source>
        <dbReference type="PROSITE-ProRule" id="PRU00284"/>
    </source>
</evidence>
<reference evidence="8" key="1">
    <citation type="journal article" date="2022" name="Int. J. Syst. Evol. Microbiol.">
        <title>Anaeromyxobacter oryzae sp. nov., Anaeromyxobacter diazotrophicus sp. nov. and Anaeromyxobacter paludicola sp. nov., isolated from paddy soils.</title>
        <authorList>
            <person name="Itoh H."/>
            <person name="Xu Z."/>
            <person name="Mise K."/>
            <person name="Masuda Y."/>
            <person name="Ushijima N."/>
            <person name="Hayakawa C."/>
            <person name="Shiratori Y."/>
            <person name="Senoo K."/>
        </authorList>
    </citation>
    <scope>NUCLEOTIDE SEQUENCE [LARGE SCALE GENOMIC DNA]</scope>
    <source>
        <strain evidence="8">Red630</strain>
    </source>
</reference>
<keyword evidence="4" id="KW-0812">Transmembrane</keyword>
<evidence type="ECO:0000313" key="7">
    <source>
        <dbReference type="EMBL" id="BDG09483.1"/>
    </source>
</evidence>
<organism evidence="7 8">
    <name type="scientific">Anaeromyxobacter paludicola</name>
    <dbReference type="NCBI Taxonomy" id="2918171"/>
    <lineage>
        <taxon>Bacteria</taxon>
        <taxon>Pseudomonadati</taxon>
        <taxon>Myxococcota</taxon>
        <taxon>Myxococcia</taxon>
        <taxon>Myxococcales</taxon>
        <taxon>Cystobacterineae</taxon>
        <taxon>Anaeromyxobacteraceae</taxon>
        <taxon>Anaeromyxobacter</taxon>
    </lineage>
</organism>
<evidence type="ECO:0000313" key="8">
    <source>
        <dbReference type="Proteomes" id="UP001162734"/>
    </source>
</evidence>
<dbReference type="CDD" id="cd06225">
    <property type="entry name" value="HAMP"/>
    <property type="match status" value="1"/>
</dbReference>
<feature type="domain" description="HAMP" evidence="6">
    <location>
        <begin position="205"/>
        <end position="258"/>
    </location>
</feature>
<dbReference type="RefSeq" id="WP_248341732.1">
    <property type="nucleotide sequence ID" value="NZ_AP025592.1"/>
</dbReference>
<sequence length="533" mass="56475">MFLGHLSFRQKMAILPISLGLAFLAVLCVNTVFQSRSELALRRIEQLGSPSLRASRDLELELEQLQEVLEHAVEAQDPEQLAASADQRDAFLRRVGELRRLQRGPGTEVDQIEQGFADYYRLARDVSARLIARDVTGITEPLESMQARYRALQSALAETTRFNRDQMARDFADARHQQDLATWGTAGVIGACAFLLSLLGGWIARSVAQPLGALSRAAARVASDGDLGQAIEVRGNGEVADLARAFAEMMEKLRQIPIGLHRSAEELARASAELETASHAQAAALEAEERALAEARGVAESMTASGGSASEAARVALRVAAQAERAAEAGQRATGGTLEGLAEIGGQVETLLAASQGLGERLGALESSALALGKSAVHATDAAWRLELELDPARGGAGAALAVEVHRLSQQVSQGAAQLGAALRELGRAARQTTGRGDEGRRRIDAGMERIRAAGEHLREISALLQQSSQATRQIVKAVEEEAQALAGIGGALVKLDEVAARSAAGARRTAKAADAVRLVAGRVGEVVRSFKL</sequence>
<gene>
    <name evidence="7" type="ORF">AMPC_25960</name>
</gene>
<feature type="transmembrane region" description="Helical" evidence="4">
    <location>
        <begin position="12"/>
        <end position="33"/>
    </location>
</feature>
<dbReference type="EMBL" id="AP025592">
    <property type="protein sequence ID" value="BDG09483.1"/>
    <property type="molecule type" value="Genomic_DNA"/>
</dbReference>
<dbReference type="PROSITE" id="PS50111">
    <property type="entry name" value="CHEMOTAXIS_TRANSDUC_2"/>
    <property type="match status" value="1"/>
</dbReference>
<dbReference type="PROSITE" id="PS50885">
    <property type="entry name" value="HAMP"/>
    <property type="match status" value="1"/>
</dbReference>
<evidence type="ECO:0000259" key="6">
    <source>
        <dbReference type="PROSITE" id="PS50885"/>
    </source>
</evidence>
<dbReference type="SUPFAM" id="SSF58104">
    <property type="entry name" value="Methyl-accepting chemotaxis protein (MCP) signaling domain"/>
    <property type="match status" value="2"/>
</dbReference>
<feature type="transmembrane region" description="Helical" evidence="4">
    <location>
        <begin position="180"/>
        <end position="204"/>
    </location>
</feature>
<evidence type="ECO:0008006" key="9">
    <source>
        <dbReference type="Google" id="ProtNLM"/>
    </source>
</evidence>
<dbReference type="InterPro" id="IPR003660">
    <property type="entry name" value="HAMP_dom"/>
</dbReference>
<protein>
    <recommendedName>
        <fullName evidence="9">Methyl-accepting chemotaxis sensory transducer</fullName>
    </recommendedName>
</protein>
<keyword evidence="4" id="KW-0472">Membrane</keyword>
<evidence type="ECO:0000256" key="4">
    <source>
        <dbReference type="SAM" id="Phobius"/>
    </source>
</evidence>